<proteinExistence type="predicted"/>
<keyword evidence="2" id="KW-1185">Reference proteome</keyword>
<dbReference type="RefSeq" id="WP_012858918.1">
    <property type="nucleotide sequence ID" value="NC_013515.1"/>
</dbReference>
<dbReference type="EMBL" id="CP001779">
    <property type="protein sequence ID" value="ACZ01369.1"/>
    <property type="molecule type" value="Genomic_DNA"/>
</dbReference>
<dbReference type="GeneID" id="29674254"/>
<name>D1AYJ3_STRM9</name>
<evidence type="ECO:0000313" key="2">
    <source>
        <dbReference type="Proteomes" id="UP000002072"/>
    </source>
</evidence>
<accession>D1AYJ3</accession>
<organism evidence="1 2">
    <name type="scientific">Streptobacillus moniliformis (strain ATCC 14647 / DSM 12112 / NCTC 10651 / 9901)</name>
    <dbReference type="NCBI Taxonomy" id="519441"/>
    <lineage>
        <taxon>Bacteria</taxon>
        <taxon>Fusobacteriati</taxon>
        <taxon>Fusobacteriota</taxon>
        <taxon>Fusobacteriia</taxon>
        <taxon>Fusobacteriales</taxon>
        <taxon>Leptotrichiaceae</taxon>
        <taxon>Streptobacillus</taxon>
    </lineage>
</organism>
<dbReference type="Proteomes" id="UP000002072">
    <property type="component" value="Chromosome"/>
</dbReference>
<dbReference type="HOGENOM" id="CLU_2013990_0_0_0"/>
<reference evidence="1 2" key="1">
    <citation type="journal article" date="2009" name="Stand. Genomic Sci.">
        <title>Complete genome sequence of Streptobacillus moniliformis type strain (9901T).</title>
        <authorList>
            <person name="Nolan M."/>
            <person name="Gronow S."/>
            <person name="Lapidus A."/>
            <person name="Ivanova N."/>
            <person name="Copeland A."/>
            <person name="Lucas S."/>
            <person name="Del Rio T.G."/>
            <person name="Chen F."/>
            <person name="Tice H."/>
            <person name="Pitluck S."/>
            <person name="Cheng J.F."/>
            <person name="Sims D."/>
            <person name="Meincke L."/>
            <person name="Bruce D."/>
            <person name="Goodwin L."/>
            <person name="Brettin T."/>
            <person name="Han C."/>
            <person name="Detter J.C."/>
            <person name="Ovchinikova G."/>
            <person name="Pati A."/>
            <person name="Mavromatis K."/>
            <person name="Mikhailova N."/>
            <person name="Chen A."/>
            <person name="Palaniappan K."/>
            <person name="Land M."/>
            <person name="Hauser L."/>
            <person name="Chang Y.J."/>
            <person name="Jeffries C.D."/>
            <person name="Rohde M."/>
            <person name="Sproer C."/>
            <person name="Goker M."/>
            <person name="Bristow J."/>
            <person name="Eisen J.A."/>
            <person name="Markowitz V."/>
            <person name="Hugenholtz P."/>
            <person name="Kyrpides N.C."/>
            <person name="Klenk H.P."/>
            <person name="Chain P."/>
        </authorList>
    </citation>
    <scope>NUCLEOTIDE SEQUENCE [LARGE SCALE GENOMIC DNA]</scope>
    <source>
        <strain evidence="2">ATCC 14647 / DSM 12112 / NCTC 10651 / 9901</strain>
    </source>
</reference>
<dbReference type="STRING" id="519441.Smon_0903"/>
<protein>
    <submittedName>
        <fullName evidence="1">Uncharacterized protein</fullName>
    </submittedName>
</protein>
<evidence type="ECO:0000313" key="1">
    <source>
        <dbReference type="EMBL" id="ACZ01369.1"/>
    </source>
</evidence>
<gene>
    <name evidence="1" type="ordered locus">Smon_0903</name>
</gene>
<sequence length="127" mass="15543">MKEFYLKKNNNNEILFFYRYRFKDSISKEEWIKSINENKTLNKKDSQKTFKELLLFLNIKNKIIHKLDDVEITVWKGNEYKITRIKMKNDKKSMNDMKFSISDDNYICTENIIYIINKNNNINERLL</sequence>
<dbReference type="AlphaFoldDB" id="D1AYJ3"/>
<dbReference type="KEGG" id="smf:Smon_0903"/>